<feature type="compositionally biased region" description="Basic and acidic residues" evidence="1">
    <location>
        <begin position="46"/>
        <end position="58"/>
    </location>
</feature>
<dbReference type="Proteomes" id="UP001258017">
    <property type="component" value="Unassembled WGS sequence"/>
</dbReference>
<evidence type="ECO:0000256" key="1">
    <source>
        <dbReference type="SAM" id="MobiDB-lite"/>
    </source>
</evidence>
<accession>A0AAD9VKS3</accession>
<protein>
    <submittedName>
        <fullName evidence="2">Uncharacterized protein</fullName>
    </submittedName>
</protein>
<sequence>MVVSLTLLTQRSLRRGPVSRDEDSMSSCAEENHAVVGAKKKRKLSKGKDKEKEKEKELSGGLQETTDISISMNFIKKERDILEEYLFNEANKINKSAVKYILSKWTNLEAKLHELVLENEILKTRLTCQESNSASQRSYAQVLGDSVGVSLQSRPGVPETKRKEKKEIKTSDVIIIKPIKKDDSRTNDEIRASLTQQLAPIKNKLKVKSMRQTRRKGLLIEVDSKQDVQLIKQGGLEKAGLKAEEPKKIDPSIIIYDVEKDLTVEEMKSDFVDKNLTYTSEDNQSELKKKIEFRTKFNNTNGRVNWVVQLPGKCFTEIINKEKVYMCWRVYRSREFINIMRCFKCHGYGHIAT</sequence>
<reference evidence="2" key="2">
    <citation type="journal article" date="2023" name="Commun. Biol.">
        <title>Intrasexual cuticular hydrocarbon dimorphism in a wasp sheds light on hydrocarbon biosynthesis genes in Hymenoptera.</title>
        <authorList>
            <person name="Moris V.C."/>
            <person name="Podsiadlowski L."/>
            <person name="Martin S."/>
            <person name="Oeyen J.P."/>
            <person name="Donath A."/>
            <person name="Petersen M."/>
            <person name="Wilbrandt J."/>
            <person name="Misof B."/>
            <person name="Liedtke D."/>
            <person name="Thamm M."/>
            <person name="Scheiner R."/>
            <person name="Schmitt T."/>
            <person name="Niehuis O."/>
        </authorList>
    </citation>
    <scope>NUCLEOTIDE SEQUENCE</scope>
    <source>
        <strain evidence="2">GBR_01_08_01A</strain>
    </source>
</reference>
<evidence type="ECO:0000313" key="2">
    <source>
        <dbReference type="EMBL" id="KAK2578238.1"/>
    </source>
</evidence>
<proteinExistence type="predicted"/>
<gene>
    <name evidence="2" type="ORF">KPH14_000766</name>
</gene>
<keyword evidence="3" id="KW-1185">Reference proteome</keyword>
<name>A0AAD9VKS3_9HYME</name>
<dbReference type="EMBL" id="JAIFRP010000497">
    <property type="protein sequence ID" value="KAK2578238.1"/>
    <property type="molecule type" value="Genomic_DNA"/>
</dbReference>
<reference evidence="2" key="1">
    <citation type="submission" date="2021-08" db="EMBL/GenBank/DDBJ databases">
        <authorList>
            <person name="Misof B."/>
            <person name="Oliver O."/>
            <person name="Podsiadlowski L."/>
            <person name="Donath A."/>
            <person name="Peters R."/>
            <person name="Mayer C."/>
            <person name="Rust J."/>
            <person name="Gunkel S."/>
            <person name="Lesny P."/>
            <person name="Martin S."/>
            <person name="Oeyen J.P."/>
            <person name="Petersen M."/>
            <person name="Panagiotis P."/>
            <person name="Wilbrandt J."/>
            <person name="Tanja T."/>
        </authorList>
    </citation>
    <scope>NUCLEOTIDE SEQUENCE</scope>
    <source>
        <strain evidence="2">GBR_01_08_01A</strain>
        <tissue evidence="2">Thorax + abdomen</tissue>
    </source>
</reference>
<organism evidence="2 3">
    <name type="scientific">Odynerus spinipes</name>
    <dbReference type="NCBI Taxonomy" id="1348599"/>
    <lineage>
        <taxon>Eukaryota</taxon>
        <taxon>Metazoa</taxon>
        <taxon>Ecdysozoa</taxon>
        <taxon>Arthropoda</taxon>
        <taxon>Hexapoda</taxon>
        <taxon>Insecta</taxon>
        <taxon>Pterygota</taxon>
        <taxon>Neoptera</taxon>
        <taxon>Endopterygota</taxon>
        <taxon>Hymenoptera</taxon>
        <taxon>Apocrita</taxon>
        <taxon>Aculeata</taxon>
        <taxon>Vespoidea</taxon>
        <taxon>Vespidae</taxon>
        <taxon>Eumeninae</taxon>
        <taxon>Odynerus</taxon>
    </lineage>
</organism>
<dbReference type="AlphaFoldDB" id="A0AAD9VKS3"/>
<feature type="region of interest" description="Disordered" evidence="1">
    <location>
        <begin position="14"/>
        <end position="60"/>
    </location>
</feature>
<comment type="caution">
    <text evidence="2">The sequence shown here is derived from an EMBL/GenBank/DDBJ whole genome shotgun (WGS) entry which is preliminary data.</text>
</comment>
<evidence type="ECO:0000313" key="3">
    <source>
        <dbReference type="Proteomes" id="UP001258017"/>
    </source>
</evidence>